<dbReference type="AlphaFoldDB" id="A0A1V0TPE5"/>
<proteinExistence type="predicted"/>
<evidence type="ECO:0000313" key="2">
    <source>
        <dbReference type="Proteomes" id="UP000192726"/>
    </source>
</evidence>
<protein>
    <submittedName>
        <fullName evidence="1">Uncharacterized protein</fullName>
    </submittedName>
</protein>
<organism evidence="1 2">
    <name type="scientific">Streptomyces gilvosporeus</name>
    <dbReference type="NCBI Taxonomy" id="553510"/>
    <lineage>
        <taxon>Bacteria</taxon>
        <taxon>Bacillati</taxon>
        <taxon>Actinomycetota</taxon>
        <taxon>Actinomycetes</taxon>
        <taxon>Kitasatosporales</taxon>
        <taxon>Streptomycetaceae</taxon>
        <taxon>Streptomyces</taxon>
    </lineage>
</organism>
<gene>
    <name evidence="1" type="ORF">B1H19_11790</name>
</gene>
<dbReference type="Proteomes" id="UP000192726">
    <property type="component" value="Chromosome"/>
</dbReference>
<evidence type="ECO:0000313" key="1">
    <source>
        <dbReference type="EMBL" id="ARF54805.1"/>
    </source>
</evidence>
<keyword evidence="2" id="KW-1185">Reference proteome</keyword>
<dbReference type="KEGG" id="sgv:B1H19_11790"/>
<dbReference type="STRING" id="553510.B1H19_11790"/>
<dbReference type="RefSeq" id="WP_083104576.1">
    <property type="nucleotide sequence ID" value="NZ_CP020569.1"/>
</dbReference>
<reference evidence="1 2" key="1">
    <citation type="submission" date="2017-04" db="EMBL/GenBank/DDBJ databases">
        <title>Complete Genome Sequence of Streptomyces gilvosporeus F607, a Capable Producer of Natamycin.</title>
        <authorList>
            <person name="Zong G."/>
            <person name="Zhong C."/>
            <person name="Fu J."/>
            <person name="Qin R."/>
            <person name="Cao G."/>
        </authorList>
    </citation>
    <scope>NUCLEOTIDE SEQUENCE [LARGE SCALE GENOMIC DNA]</scope>
    <source>
        <strain evidence="1 2">F607</strain>
    </source>
</reference>
<accession>A0A1V0TPE5</accession>
<dbReference type="EMBL" id="CP020569">
    <property type="protein sequence ID" value="ARF54805.1"/>
    <property type="molecule type" value="Genomic_DNA"/>
</dbReference>
<name>A0A1V0TPE5_9ACTN</name>
<sequence length="144" mass="15482">MDAELVTLATAGATTLVQQMTTQGWEAVRHRVAALLARRRGGAEEEAAERELDVWRADLVAALEEGDEATTADITAHWRLRLRRLLRDDPEAAAELRALLGELPATEVHNSISGGVQYGPVIQTGTISGGLTLGGSPDRPRPPR</sequence>